<feature type="domain" description="SET" evidence="1">
    <location>
        <begin position="22"/>
        <end position="229"/>
    </location>
</feature>
<dbReference type="InterPro" id="IPR044429">
    <property type="entry name" value="SETD4_SET"/>
</dbReference>
<dbReference type="Proteomes" id="UP000053789">
    <property type="component" value="Unassembled WGS sequence"/>
</dbReference>
<evidence type="ECO:0000259" key="1">
    <source>
        <dbReference type="PROSITE" id="PS50280"/>
    </source>
</evidence>
<dbReference type="OrthoDB" id="341421at2759"/>
<sequence length="384" mass="43399">MWEMETRHDLTKWAVCNGIKVNGVAAHKFPGKGLGIVAERRLKAGEVILDIPMSVIRTAETLPQTVTEALQGCSTNGLLAAELAMDASESHALWRTTLPSMEELNQSMPLFWPLELQELLPQPALALLRKQQGKVSRDWNVVSAAFPQLSDDVYRHCWLLASTRTFYYTPPEMKPEDTPEADECLALVPFGDYFNHSDGGCKVSYSATGYEFKVDQAVRKGEELYISYGNHPNDFLLVEYGFILAENKWDEVSLDAVILPLFSDKQSEMLEEAGYLGNYVLETPSMQDDEVACYRTRVALRLLCMPLKTWNESVMYGVDDDDEYQSAVRGLLRQALKAYVDIVDKSLEQIARLEVGLASQRDVLRRRWEQIGICLTTAIDRLEQ</sequence>
<dbReference type="Gene3D" id="3.90.1410.10">
    <property type="entry name" value="set domain protein methyltransferase, domain 1"/>
    <property type="match status" value="1"/>
</dbReference>
<dbReference type="InterPro" id="IPR001214">
    <property type="entry name" value="SET_dom"/>
</dbReference>
<dbReference type="HOGENOM" id="CLU_041939_3_2_1"/>
<dbReference type="AlphaFoldDB" id="A0A0D2ETB0"/>
<evidence type="ECO:0000313" key="2">
    <source>
        <dbReference type="EMBL" id="KIW93151.1"/>
    </source>
</evidence>
<dbReference type="PANTHER" id="PTHR13271">
    <property type="entry name" value="UNCHARACTERIZED PUTATIVE METHYLTRANSFERASE"/>
    <property type="match status" value="1"/>
</dbReference>
<dbReference type="PROSITE" id="PS50280">
    <property type="entry name" value="SET"/>
    <property type="match status" value="1"/>
</dbReference>
<dbReference type="InterPro" id="IPR046341">
    <property type="entry name" value="SET_dom_sf"/>
</dbReference>
<dbReference type="CDD" id="cd19177">
    <property type="entry name" value="SET_SETD4"/>
    <property type="match status" value="1"/>
</dbReference>
<protein>
    <recommendedName>
        <fullName evidence="1">SET domain-containing protein</fullName>
    </recommendedName>
</protein>
<reference evidence="2" key="1">
    <citation type="submission" date="2015-01" db="EMBL/GenBank/DDBJ databases">
        <title>The Genome Sequence of Cladophialophora bantiana CBS 173.52.</title>
        <authorList>
            <consortium name="The Broad Institute Genomics Platform"/>
            <person name="Cuomo C."/>
            <person name="de Hoog S."/>
            <person name="Gorbushina A."/>
            <person name="Stielow B."/>
            <person name="Teixiera M."/>
            <person name="Abouelleil A."/>
            <person name="Chapman S.B."/>
            <person name="Priest M."/>
            <person name="Young S.K."/>
            <person name="Wortman J."/>
            <person name="Nusbaum C."/>
            <person name="Birren B."/>
        </authorList>
    </citation>
    <scope>NUCLEOTIDE SEQUENCE [LARGE SCALE GENOMIC DNA]</scope>
    <source>
        <strain evidence="2">CBS 173.52</strain>
    </source>
</reference>
<evidence type="ECO:0000313" key="3">
    <source>
        <dbReference type="Proteomes" id="UP000053789"/>
    </source>
</evidence>
<dbReference type="EMBL" id="KN846987">
    <property type="protein sequence ID" value="KIW93151.1"/>
    <property type="molecule type" value="Genomic_DNA"/>
</dbReference>
<keyword evidence="3" id="KW-1185">Reference proteome</keyword>
<name>A0A0D2ETB0_CLAB1</name>
<organism evidence="2 3">
    <name type="scientific">Cladophialophora bantiana (strain ATCC 10958 / CBS 173.52 / CDC B-1940 / NIH 8579)</name>
    <name type="common">Xylohypha bantiana</name>
    <dbReference type="NCBI Taxonomy" id="1442370"/>
    <lineage>
        <taxon>Eukaryota</taxon>
        <taxon>Fungi</taxon>
        <taxon>Dikarya</taxon>
        <taxon>Ascomycota</taxon>
        <taxon>Pezizomycotina</taxon>
        <taxon>Eurotiomycetes</taxon>
        <taxon>Chaetothyriomycetidae</taxon>
        <taxon>Chaetothyriales</taxon>
        <taxon>Herpotrichiellaceae</taxon>
        <taxon>Cladophialophora</taxon>
    </lineage>
</organism>
<dbReference type="PANTHER" id="PTHR13271:SF137">
    <property type="entry name" value="SET DOMAIN-CONTAINING PROTEIN"/>
    <property type="match status" value="1"/>
</dbReference>
<proteinExistence type="predicted"/>
<dbReference type="RefSeq" id="XP_016619820.1">
    <property type="nucleotide sequence ID" value="XM_016763496.1"/>
</dbReference>
<dbReference type="InterPro" id="IPR050600">
    <property type="entry name" value="SETD3_SETD6_MTase"/>
</dbReference>
<dbReference type="GO" id="GO:0016279">
    <property type="term" value="F:protein-lysine N-methyltransferase activity"/>
    <property type="evidence" value="ECO:0007669"/>
    <property type="project" value="InterPro"/>
</dbReference>
<gene>
    <name evidence="2" type="ORF">Z519_05756</name>
</gene>
<dbReference type="Pfam" id="PF00856">
    <property type="entry name" value="SET"/>
    <property type="match status" value="1"/>
</dbReference>
<accession>A0A0D2ETB0</accession>
<dbReference type="VEuPathDB" id="FungiDB:Z519_05756"/>
<dbReference type="SUPFAM" id="SSF82199">
    <property type="entry name" value="SET domain"/>
    <property type="match status" value="1"/>
</dbReference>
<dbReference type="GeneID" id="27698684"/>